<reference evidence="4 5" key="1">
    <citation type="journal article" date="2022" name="Int. J. Syst. Evol. Microbiol.">
        <title>Apilactobacillus apisilvae sp. nov., Nicolia spurrieriana gen. nov. sp. nov., Bombilactobacillus folatiphilus sp. nov. and Bombilactobacillus thymidiniphilus sp. nov., four new lactic acid bacterial isolates from stingless bees Tetragonula carbonaria and Austroplebeia australis.</title>
        <authorList>
            <person name="Oliphant S.A."/>
            <person name="Watson-Haigh N.S."/>
            <person name="Sumby K.M."/>
            <person name="Gardner J."/>
            <person name="Groom S."/>
            <person name="Jiranek V."/>
        </authorList>
    </citation>
    <scope>NUCLEOTIDE SEQUENCE [LARGE SCALE GENOMIC DNA]</scope>
    <source>
        <strain evidence="4 5">SG5_A10</strain>
    </source>
</reference>
<feature type="region of interest" description="Disordered" evidence="1">
    <location>
        <begin position="76"/>
        <end position="108"/>
    </location>
</feature>
<keyword evidence="2" id="KW-1133">Transmembrane helix</keyword>
<dbReference type="RefSeq" id="WP_249511162.1">
    <property type="nucleotide sequence ID" value="NZ_CP093362.1"/>
</dbReference>
<dbReference type="Pfam" id="PF13413">
    <property type="entry name" value="HTH_25"/>
    <property type="match status" value="1"/>
</dbReference>
<dbReference type="InterPro" id="IPR010982">
    <property type="entry name" value="Lambda_DNA-bd_dom_sf"/>
</dbReference>
<feature type="transmembrane region" description="Helical" evidence="2">
    <location>
        <begin position="119"/>
        <end position="140"/>
    </location>
</feature>
<evidence type="ECO:0000256" key="1">
    <source>
        <dbReference type="SAM" id="MobiDB-lite"/>
    </source>
</evidence>
<name>A0ABY4PHE2_9LACO</name>
<dbReference type="Pfam" id="PF13464">
    <property type="entry name" value="RodZ_C"/>
    <property type="match status" value="1"/>
</dbReference>
<protein>
    <submittedName>
        <fullName evidence="4">DUF4115 domain-containing protein</fullName>
    </submittedName>
</protein>
<accession>A0ABY4PHE2</accession>
<organism evidence="4 5">
    <name type="scientific">Apilactobacillus apisilvae</name>
    <dbReference type="NCBI Taxonomy" id="2923364"/>
    <lineage>
        <taxon>Bacteria</taxon>
        <taxon>Bacillati</taxon>
        <taxon>Bacillota</taxon>
        <taxon>Bacilli</taxon>
        <taxon>Lactobacillales</taxon>
        <taxon>Lactobacillaceae</taxon>
        <taxon>Apilactobacillus</taxon>
    </lineage>
</organism>
<dbReference type="InterPro" id="IPR050400">
    <property type="entry name" value="Bact_Cytoskel_RodZ"/>
</dbReference>
<dbReference type="PANTHER" id="PTHR34475:SF1">
    <property type="entry name" value="CYTOSKELETON PROTEIN RODZ"/>
    <property type="match status" value="1"/>
</dbReference>
<evidence type="ECO:0000313" key="5">
    <source>
        <dbReference type="Proteomes" id="UP000831859"/>
    </source>
</evidence>
<dbReference type="Gene3D" id="1.10.260.40">
    <property type="entry name" value="lambda repressor-like DNA-binding domains"/>
    <property type="match status" value="1"/>
</dbReference>
<feature type="compositionally biased region" description="Basic and acidic residues" evidence="1">
    <location>
        <begin position="91"/>
        <end position="101"/>
    </location>
</feature>
<sequence length="287" mass="31411">MAKDDNKQVEIGKSLHDARVAKGMSLDDVQKITKIQSHYLEAIEREDFSELPGDFYVRAFVKQFADTVGIDGMELLNEHDDNLPDTQTEEYTQKVSDDSLSRKSAIQNKENKRDSLRKLIPIVGTIIVILIVIFVVWGVVAKTNKSSDTSISDNSSVSVSGSSEKSSESSDANNKKTVHKKTVDKKVNKTAIKKVNTTEYEVTGSKENTVSLNASSRAWSSISANGKTLFSGAQNSGDKKSVKIPNGTKSISMSLGNVPGTKILINNKPLNLDKNVPLTTMITINFK</sequence>
<feature type="region of interest" description="Disordered" evidence="1">
    <location>
        <begin position="146"/>
        <end position="183"/>
    </location>
</feature>
<dbReference type="PANTHER" id="PTHR34475">
    <property type="match status" value="1"/>
</dbReference>
<dbReference type="Proteomes" id="UP000831859">
    <property type="component" value="Chromosome"/>
</dbReference>
<keyword evidence="2" id="KW-0812">Transmembrane</keyword>
<gene>
    <name evidence="4" type="ORF">MOO46_00855</name>
</gene>
<evidence type="ECO:0000259" key="3">
    <source>
        <dbReference type="Pfam" id="PF13464"/>
    </source>
</evidence>
<keyword evidence="5" id="KW-1185">Reference proteome</keyword>
<proteinExistence type="predicted"/>
<evidence type="ECO:0000256" key="2">
    <source>
        <dbReference type="SAM" id="Phobius"/>
    </source>
</evidence>
<dbReference type="InterPro" id="IPR025194">
    <property type="entry name" value="RodZ-like_C"/>
</dbReference>
<dbReference type="EMBL" id="CP093362">
    <property type="protein sequence ID" value="UQS85184.1"/>
    <property type="molecule type" value="Genomic_DNA"/>
</dbReference>
<feature type="domain" description="Cytoskeleton protein RodZ-like C-terminal" evidence="3">
    <location>
        <begin position="212"/>
        <end position="274"/>
    </location>
</feature>
<keyword evidence="2" id="KW-0472">Membrane</keyword>
<feature type="compositionally biased region" description="Low complexity" evidence="1">
    <location>
        <begin position="146"/>
        <end position="164"/>
    </location>
</feature>
<evidence type="ECO:0000313" key="4">
    <source>
        <dbReference type="EMBL" id="UQS85184.1"/>
    </source>
</evidence>